<feature type="region of interest" description="Disordered" evidence="3">
    <location>
        <begin position="710"/>
        <end position="737"/>
    </location>
</feature>
<dbReference type="Gene3D" id="1.25.40.70">
    <property type="entry name" value="Phosphatidylinositol 3-kinase, accessory domain (PIK)"/>
    <property type="match status" value="1"/>
</dbReference>
<keyword evidence="2" id="KW-0418">Kinase</keyword>
<dbReference type="PROSITE" id="PS00915">
    <property type="entry name" value="PI3_4_KINASE_1"/>
    <property type="match status" value="1"/>
</dbReference>
<dbReference type="InterPro" id="IPR018936">
    <property type="entry name" value="PI3/4_kinase_CS"/>
</dbReference>
<feature type="compositionally biased region" description="Basic and acidic residues" evidence="3">
    <location>
        <begin position="722"/>
        <end position="731"/>
    </location>
</feature>
<keyword evidence="4" id="KW-0472">Membrane</keyword>
<feature type="transmembrane region" description="Helical" evidence="4">
    <location>
        <begin position="236"/>
        <end position="253"/>
    </location>
</feature>
<keyword evidence="7" id="KW-1185">Reference proteome</keyword>
<feature type="transmembrane region" description="Helical" evidence="4">
    <location>
        <begin position="265"/>
        <end position="287"/>
    </location>
</feature>
<gene>
    <name evidence="6" type="ORF">CCMP2556_LOCUS15309</name>
</gene>
<dbReference type="Pfam" id="PF00454">
    <property type="entry name" value="PI3_PI4_kinase"/>
    <property type="match status" value="1"/>
</dbReference>
<name>A0ABP0KAT5_9DINO</name>
<protein>
    <recommendedName>
        <fullName evidence="5">PI3K/PI4K catalytic domain-containing protein</fullName>
    </recommendedName>
</protein>
<dbReference type="Gene3D" id="1.10.1070.11">
    <property type="entry name" value="Phosphatidylinositol 3-/4-kinase, catalytic domain"/>
    <property type="match status" value="1"/>
</dbReference>
<dbReference type="InterPro" id="IPR042236">
    <property type="entry name" value="PI3K_accessory_sf"/>
</dbReference>
<dbReference type="PANTHER" id="PTHR10048">
    <property type="entry name" value="PHOSPHATIDYLINOSITOL KINASE"/>
    <property type="match status" value="1"/>
</dbReference>
<feature type="region of interest" description="Disordered" evidence="3">
    <location>
        <begin position="129"/>
        <end position="148"/>
    </location>
</feature>
<keyword evidence="4" id="KW-0812">Transmembrane</keyword>
<feature type="transmembrane region" description="Helical" evidence="4">
    <location>
        <begin position="299"/>
        <end position="325"/>
    </location>
</feature>
<feature type="transmembrane region" description="Helical" evidence="4">
    <location>
        <begin position="46"/>
        <end position="64"/>
    </location>
</feature>
<proteinExistence type="predicted"/>
<reference evidence="6 7" key="1">
    <citation type="submission" date="2024-02" db="EMBL/GenBank/DDBJ databases">
        <authorList>
            <person name="Chen Y."/>
            <person name="Shah S."/>
            <person name="Dougan E. K."/>
            <person name="Thang M."/>
            <person name="Chan C."/>
        </authorList>
    </citation>
    <scope>NUCLEOTIDE SEQUENCE [LARGE SCALE GENOMIC DNA]</scope>
</reference>
<evidence type="ECO:0000256" key="1">
    <source>
        <dbReference type="ARBA" id="ARBA00022679"/>
    </source>
</evidence>
<dbReference type="PANTHER" id="PTHR10048:SF7">
    <property type="entry name" value="PHOSPHATIDYLINOSITOL 3-KINASE CATALYTIC SUBUNIT TYPE 3"/>
    <property type="match status" value="1"/>
</dbReference>
<evidence type="ECO:0000313" key="6">
    <source>
        <dbReference type="EMBL" id="CAK9023676.1"/>
    </source>
</evidence>
<evidence type="ECO:0000256" key="3">
    <source>
        <dbReference type="SAM" id="MobiDB-lite"/>
    </source>
</evidence>
<feature type="transmembrane region" description="Helical" evidence="4">
    <location>
        <begin position="365"/>
        <end position="384"/>
    </location>
</feature>
<dbReference type="SUPFAM" id="SSF56112">
    <property type="entry name" value="Protein kinase-like (PK-like)"/>
    <property type="match status" value="1"/>
</dbReference>
<dbReference type="Proteomes" id="UP001642484">
    <property type="component" value="Unassembled WGS sequence"/>
</dbReference>
<feature type="transmembrane region" description="Helical" evidence="4">
    <location>
        <begin position="198"/>
        <end position="224"/>
    </location>
</feature>
<dbReference type="InterPro" id="IPR000403">
    <property type="entry name" value="PI3/4_kinase_cat_dom"/>
</dbReference>
<organism evidence="6 7">
    <name type="scientific">Durusdinium trenchii</name>
    <dbReference type="NCBI Taxonomy" id="1381693"/>
    <lineage>
        <taxon>Eukaryota</taxon>
        <taxon>Sar</taxon>
        <taxon>Alveolata</taxon>
        <taxon>Dinophyceae</taxon>
        <taxon>Suessiales</taxon>
        <taxon>Symbiodiniaceae</taxon>
        <taxon>Durusdinium</taxon>
    </lineage>
</organism>
<keyword evidence="1" id="KW-0808">Transferase</keyword>
<dbReference type="InterPro" id="IPR015433">
    <property type="entry name" value="PI3/4_kinase"/>
</dbReference>
<dbReference type="SMART" id="SM00146">
    <property type="entry name" value="PI3Kc"/>
    <property type="match status" value="1"/>
</dbReference>
<feature type="domain" description="PI3K/PI4K catalytic" evidence="5">
    <location>
        <begin position="808"/>
        <end position="1100"/>
    </location>
</feature>
<sequence>MGLEAGLAFKAVVLTTSRAVNWFVVYKQLQNANREFQGKDVLDFNMVWMPCVGILCSHLLSFIFMRTEKTRRSKCPALIIALIQVGAILELSPSPLCPGRSKKAKRTPVAVELAQRTEVHSFASSFNLPASSTTSDVPDPASLQSDSQEDLNKLRTRVLRKLCVAQVPESVCCVVFALDGLTANAHRTDAFWNAVDPMVAVVISGILATFLVACGFADIIISMWVKTDFVQDNAKLVQLFYLVEICSWWPFLFEIAQDVGVSLMVWYLSTELIVMIFLVVVGFYAIPGGRKLRGSPVKLLFHFIGQVALATTLSPFLAGANLIFFDNSLTFRFLNRLYYPVRYLHVAWYINQIPMSVHQLALDPVNGFALSCLCIQVLLVYIVVPKLRRESLQHSAEEFQQQTGGALEVSTSKNGDAQIKVRSNTGLRASVFGDSSRNAVEDSFIEVLNAVGDTFEALLLASQADSPRVRCAVLGVAIEPLSKASSTKLLQLLPLILPQLLLALRWRTVEDFEDCPLSCFIIEKALSLNDASLVSMVYWQLLGLAADRADRACHMYQEMRLRLLHALLQSDFNGRRYNGDFCHKALALVANQRRLCYQVRMVSRAVASALGGHAGRTAALRQHLAALQERRDRRRAEQEARLEPPVEVDKKVNPEGDEELGMVRVETAQSSSTQIRFDRARSRSQSLDAKDGEDEPVRGKKQVIFAPEVAGEARSTSVGSERPSESGRLDLGRTLSPGFKTERESSSCARCACACFFRKSEAAKVDIISEEWTADPSMQQFGNQDLSLLDTLGTPLPVEPSRPLGKLQPKRCFVANSAVAPVVFAYQEPDSEGAEGETRFYAMKKGDDLRQDAFVLQIFRIMEAAWAKHGLREVSLMPYDALALSAKEGMAAFVPRAKNVATILQEFDGDISQFIKKHCAGSVSAAYDQLCGSTAGFGDEFNLVHCCFLSVSSRHANARYCIATYLLGIGDRHLDNIMITEDGHFFHIDFGFVLGDDPKPGAPSVRVPSEVLEVLRQSGRIDRFHELLREAFVLVRRTARLWTALLSLASSAGGNGVTPLRDHADRAIHTVRQRLHLELDDASAAAEITAEVEQNAVAMLPIIYDKLHQAGLFWH</sequence>
<dbReference type="Gene3D" id="3.30.1010.10">
    <property type="entry name" value="Phosphatidylinositol 3-kinase Catalytic Subunit, Chain A, domain 4"/>
    <property type="match status" value="1"/>
</dbReference>
<evidence type="ECO:0000313" key="7">
    <source>
        <dbReference type="Proteomes" id="UP001642484"/>
    </source>
</evidence>
<feature type="region of interest" description="Disordered" evidence="3">
    <location>
        <begin position="630"/>
        <end position="653"/>
    </location>
</feature>
<dbReference type="InterPro" id="IPR036940">
    <property type="entry name" value="PI3/4_kinase_cat_sf"/>
</dbReference>
<evidence type="ECO:0000259" key="5">
    <source>
        <dbReference type="PROSITE" id="PS50290"/>
    </source>
</evidence>
<keyword evidence="4" id="KW-1133">Transmembrane helix</keyword>
<feature type="compositionally biased region" description="Polar residues" evidence="3">
    <location>
        <begin position="129"/>
        <end position="146"/>
    </location>
</feature>
<feature type="region of interest" description="Disordered" evidence="3">
    <location>
        <begin position="669"/>
        <end position="697"/>
    </location>
</feature>
<evidence type="ECO:0000256" key="4">
    <source>
        <dbReference type="SAM" id="Phobius"/>
    </source>
</evidence>
<comment type="caution">
    <text evidence="6">The sequence shown here is derived from an EMBL/GenBank/DDBJ whole genome shotgun (WGS) entry which is preliminary data.</text>
</comment>
<dbReference type="PROSITE" id="PS50290">
    <property type="entry name" value="PI3_4_KINASE_3"/>
    <property type="match status" value="1"/>
</dbReference>
<evidence type="ECO:0000256" key="2">
    <source>
        <dbReference type="ARBA" id="ARBA00022777"/>
    </source>
</evidence>
<accession>A0ABP0KAT5</accession>
<dbReference type="InterPro" id="IPR011009">
    <property type="entry name" value="Kinase-like_dom_sf"/>
</dbReference>
<dbReference type="EMBL" id="CAXAMN010008002">
    <property type="protein sequence ID" value="CAK9023676.1"/>
    <property type="molecule type" value="Genomic_DNA"/>
</dbReference>